<accession>A0A1J1J7J5</accession>
<sequence>MKEETNMKTFRNLFVNIIRKGKTQGFFIHDFILKESICDPKGLLQSYLTFYFIASSNIFLMKNIQHKPFHLEFVSLSQR</sequence>
<dbReference type="Proteomes" id="UP000183832">
    <property type="component" value="Unassembled WGS sequence"/>
</dbReference>
<evidence type="ECO:0000313" key="1">
    <source>
        <dbReference type="EMBL" id="CRL08359.1"/>
    </source>
</evidence>
<name>A0A1J1J7J5_9DIPT</name>
<dbReference type="AlphaFoldDB" id="A0A1J1J7J5"/>
<reference evidence="1 2" key="1">
    <citation type="submission" date="2015-04" db="EMBL/GenBank/DDBJ databases">
        <authorList>
            <person name="Syromyatnikov M.Y."/>
            <person name="Popov V.N."/>
        </authorList>
    </citation>
    <scope>NUCLEOTIDE SEQUENCE [LARGE SCALE GENOMIC DNA]</scope>
</reference>
<proteinExistence type="predicted"/>
<keyword evidence="2" id="KW-1185">Reference proteome</keyword>
<gene>
    <name evidence="1" type="ORF">CLUMA_CG021621</name>
</gene>
<evidence type="ECO:0000313" key="2">
    <source>
        <dbReference type="Proteomes" id="UP000183832"/>
    </source>
</evidence>
<organism evidence="1 2">
    <name type="scientific">Clunio marinus</name>
    <dbReference type="NCBI Taxonomy" id="568069"/>
    <lineage>
        <taxon>Eukaryota</taxon>
        <taxon>Metazoa</taxon>
        <taxon>Ecdysozoa</taxon>
        <taxon>Arthropoda</taxon>
        <taxon>Hexapoda</taxon>
        <taxon>Insecta</taxon>
        <taxon>Pterygota</taxon>
        <taxon>Neoptera</taxon>
        <taxon>Endopterygota</taxon>
        <taxon>Diptera</taxon>
        <taxon>Nematocera</taxon>
        <taxon>Chironomoidea</taxon>
        <taxon>Chironomidae</taxon>
        <taxon>Clunio</taxon>
    </lineage>
</organism>
<dbReference type="EMBL" id="CVRI01000075">
    <property type="protein sequence ID" value="CRL08359.1"/>
    <property type="molecule type" value="Genomic_DNA"/>
</dbReference>
<protein>
    <submittedName>
        <fullName evidence="1">CLUMA_CG021621, isoform A</fullName>
    </submittedName>
</protein>